<evidence type="ECO:0000256" key="1">
    <source>
        <dbReference type="PIRSR" id="PIRSR620023-1"/>
    </source>
</evidence>
<dbReference type="GO" id="GO:0016787">
    <property type="term" value="F:hydrolase activity"/>
    <property type="evidence" value="ECO:0007669"/>
    <property type="project" value="UniProtKB-KW"/>
</dbReference>
<protein>
    <submittedName>
        <fullName evidence="4">UDP-2,4-diacetamido-2,4, 6-trideoxy-beta-L-altropyranose hydrolase</fullName>
        <ecNumber evidence="4">3.6.1.57</ecNumber>
    </submittedName>
</protein>
<dbReference type="PANTHER" id="PTHR21015">
    <property type="entry name" value="UDP-N-ACETYLGLUCOSAMINE--N-ACETYLMURAMYL-(PENTAPEPTIDE) PYROPHOSPHORYL-UNDECAPRENOL N-ACETYLGLUCOSAMINE TRANSFERASE 1"/>
    <property type="match status" value="1"/>
</dbReference>
<feature type="binding site" evidence="2">
    <location>
        <position position="163"/>
    </location>
    <ligand>
        <name>substrate</name>
    </ligand>
</feature>
<comment type="caution">
    <text evidence="4">The sequence shown here is derived from an EMBL/GenBank/DDBJ whole genome shotgun (WGS) entry which is preliminary data.</text>
</comment>
<evidence type="ECO:0000256" key="2">
    <source>
        <dbReference type="PIRSR" id="PIRSR620023-2"/>
    </source>
</evidence>
<keyword evidence="5" id="KW-1185">Reference proteome</keyword>
<dbReference type="AlphaFoldDB" id="A0A934IZY4"/>
<dbReference type="Gene3D" id="3.40.50.11190">
    <property type="match status" value="1"/>
</dbReference>
<evidence type="ECO:0000259" key="3">
    <source>
        <dbReference type="Pfam" id="PF04101"/>
    </source>
</evidence>
<evidence type="ECO:0000313" key="4">
    <source>
        <dbReference type="EMBL" id="MBJ3785054.1"/>
    </source>
</evidence>
<feature type="domain" description="Glycosyl transferase family 28 C-terminal" evidence="3">
    <location>
        <begin position="233"/>
        <end position="333"/>
    </location>
</feature>
<feature type="binding site" evidence="2">
    <location>
        <position position="269"/>
    </location>
    <ligand>
        <name>substrate</name>
    </ligand>
</feature>
<dbReference type="NCBIfam" id="TIGR03590">
    <property type="entry name" value="PseG"/>
    <property type="match status" value="1"/>
</dbReference>
<dbReference type="PANTHER" id="PTHR21015:SF22">
    <property type="entry name" value="GLYCOSYLTRANSFERASE"/>
    <property type="match status" value="1"/>
</dbReference>
<name>A0A934IZY4_9HYPH</name>
<dbReference type="Pfam" id="PF04101">
    <property type="entry name" value="Glyco_tran_28_C"/>
    <property type="match status" value="1"/>
</dbReference>
<evidence type="ECO:0000313" key="5">
    <source>
        <dbReference type="Proteomes" id="UP000602124"/>
    </source>
</evidence>
<reference evidence="4" key="1">
    <citation type="submission" date="2020-12" db="EMBL/GenBank/DDBJ databases">
        <title>Devosia sp. MSA67 isolated from Mo River.</title>
        <authorList>
            <person name="Ma F."/>
            <person name="Zi Z."/>
        </authorList>
    </citation>
    <scope>NUCLEOTIDE SEQUENCE</scope>
    <source>
        <strain evidence="4">MSA67</strain>
    </source>
</reference>
<dbReference type="SUPFAM" id="SSF53756">
    <property type="entry name" value="UDP-Glycosyltransferase/glycogen phosphorylase"/>
    <property type="match status" value="2"/>
</dbReference>
<dbReference type="RefSeq" id="WP_198876259.1">
    <property type="nucleotide sequence ID" value="NZ_JAEKMH010000002.1"/>
</dbReference>
<dbReference type="Proteomes" id="UP000602124">
    <property type="component" value="Unassembled WGS sequence"/>
</dbReference>
<feature type="active site" description="Proton acceptor" evidence="1">
    <location>
        <position position="17"/>
    </location>
</feature>
<dbReference type="EC" id="3.6.1.57" evidence="4"/>
<keyword evidence="4" id="KW-0378">Hydrolase</keyword>
<dbReference type="InterPro" id="IPR007235">
    <property type="entry name" value="Glyco_trans_28_C"/>
</dbReference>
<organism evidence="4 5">
    <name type="scientific">Devosia sediminis</name>
    <dbReference type="NCBI Taxonomy" id="2798801"/>
    <lineage>
        <taxon>Bacteria</taxon>
        <taxon>Pseudomonadati</taxon>
        <taxon>Pseudomonadota</taxon>
        <taxon>Alphaproteobacteria</taxon>
        <taxon>Hyphomicrobiales</taxon>
        <taxon>Devosiaceae</taxon>
        <taxon>Devosia</taxon>
    </lineage>
</organism>
<dbReference type="InterPro" id="IPR020023">
    <property type="entry name" value="PseG"/>
</dbReference>
<dbReference type="Gene3D" id="3.40.50.2000">
    <property type="entry name" value="Glycogen Phosphorylase B"/>
    <property type="match status" value="1"/>
</dbReference>
<proteinExistence type="predicted"/>
<dbReference type="EMBL" id="JAEKMH010000002">
    <property type="protein sequence ID" value="MBJ3785054.1"/>
    <property type="molecule type" value="Genomic_DNA"/>
</dbReference>
<gene>
    <name evidence="4" type="primary">pseG</name>
    <name evidence="4" type="ORF">JEQ47_10015</name>
</gene>
<accession>A0A934IZY4</accession>
<dbReference type="GO" id="GO:0016758">
    <property type="term" value="F:hexosyltransferase activity"/>
    <property type="evidence" value="ECO:0007669"/>
    <property type="project" value="InterPro"/>
</dbReference>
<sequence length="353" mass="37228">MQIVFRADAGIEMGTGHVMRCLTVADRLAQNGHHCHFITRDRPGHMGAQITARGHGVSLLPTADMKMGWLGVSEEADAAATLATLGDPPVDWIVTDNYGIGATWERRARQGARRILAIDDLVDRKHDCDLLLDQTLGRVAADYAGLVPDGATCLVGAGMALLRPRFAQLRETLPRRRPGLVRRLLVSLGGSDATNLTSDVIEAIDRSSWPGGISAQIVLGGSNPWIDVVSERVAQSPWPMEVIVDTPDMADLMAGADLAIGTAGTTSWERCCLGLPTIVLVAAENQRQIAAALVAAGAAISLEISDNLPEDLATGLSALTGDVAALSAMSQRASALVDGLGCEQVVLAMENMS</sequence>